<dbReference type="GO" id="GO:0005829">
    <property type="term" value="C:cytosol"/>
    <property type="evidence" value="ECO:0007669"/>
    <property type="project" value="TreeGrafter"/>
</dbReference>
<proteinExistence type="inferred from homology"/>
<evidence type="ECO:0000256" key="1">
    <source>
        <dbReference type="ARBA" id="ARBA00038454"/>
    </source>
</evidence>
<reference evidence="4" key="1">
    <citation type="submission" date="2016-10" db="EMBL/GenBank/DDBJ databases">
        <authorList>
            <person name="Varghese N."/>
        </authorList>
    </citation>
    <scope>NUCLEOTIDE SEQUENCE [LARGE SCALE GENOMIC DNA]</scope>
    <source>
        <strain evidence="4">DSM 17980</strain>
    </source>
</reference>
<dbReference type="PANTHER" id="PTHR21021">
    <property type="entry name" value="GAF/PUTATIVE CYTOSKELETAL PROTEIN"/>
    <property type="match status" value="1"/>
</dbReference>
<dbReference type="Gene3D" id="3.30.450.40">
    <property type="match status" value="1"/>
</dbReference>
<name>A0A1I7FQQ3_9BACL</name>
<accession>A0A1I7FQQ3</accession>
<dbReference type="OrthoDB" id="9796252at2"/>
<dbReference type="InterPro" id="IPR051330">
    <property type="entry name" value="Phosphatase_reg/MetRdx"/>
</dbReference>
<protein>
    <submittedName>
        <fullName evidence="3">GAF domain-containing protein</fullName>
    </submittedName>
</protein>
<dbReference type="Proteomes" id="UP000183508">
    <property type="component" value="Unassembled WGS sequence"/>
</dbReference>
<evidence type="ECO:0000313" key="4">
    <source>
        <dbReference type="Proteomes" id="UP000183508"/>
    </source>
</evidence>
<dbReference type="AlphaFoldDB" id="A0A1I7FQQ3"/>
<dbReference type="STRING" id="392015.SAMN05421543_101401"/>
<dbReference type="GO" id="GO:0033745">
    <property type="term" value="F:L-methionine-(R)-S-oxide reductase activity"/>
    <property type="evidence" value="ECO:0007669"/>
    <property type="project" value="TreeGrafter"/>
</dbReference>
<dbReference type="InterPro" id="IPR000614">
    <property type="entry name" value="FRMsr_CS"/>
</dbReference>
<dbReference type="RefSeq" id="WP_074948998.1">
    <property type="nucleotide sequence ID" value="NZ_FPBV01000001.1"/>
</dbReference>
<dbReference type="EMBL" id="FPBV01000001">
    <property type="protein sequence ID" value="SFU38549.1"/>
    <property type="molecule type" value="Genomic_DNA"/>
</dbReference>
<dbReference type="FunFam" id="3.30.450.40:FF:000008">
    <property type="entry name" value="GAF domain-containing proteins"/>
    <property type="match status" value="1"/>
</dbReference>
<comment type="similarity">
    <text evidence="1">Belongs to the free Met sulfoxide reductase family.</text>
</comment>
<evidence type="ECO:0000313" key="3">
    <source>
        <dbReference type="EMBL" id="SFU38549.1"/>
    </source>
</evidence>
<evidence type="ECO:0000259" key="2">
    <source>
        <dbReference type="SMART" id="SM00065"/>
    </source>
</evidence>
<dbReference type="Pfam" id="PF01590">
    <property type="entry name" value="GAF"/>
    <property type="match status" value="1"/>
</dbReference>
<organism evidence="3 4">
    <name type="scientific">Alicyclobacillus macrosporangiidus</name>
    <dbReference type="NCBI Taxonomy" id="392015"/>
    <lineage>
        <taxon>Bacteria</taxon>
        <taxon>Bacillati</taxon>
        <taxon>Bacillota</taxon>
        <taxon>Bacilli</taxon>
        <taxon>Bacillales</taxon>
        <taxon>Alicyclobacillaceae</taxon>
        <taxon>Alicyclobacillus</taxon>
    </lineage>
</organism>
<dbReference type="InterPro" id="IPR003018">
    <property type="entry name" value="GAF"/>
</dbReference>
<keyword evidence="4" id="KW-1185">Reference proteome</keyword>
<dbReference type="InterPro" id="IPR029016">
    <property type="entry name" value="GAF-like_dom_sf"/>
</dbReference>
<dbReference type="eggNOG" id="COG1956">
    <property type="taxonomic scope" value="Bacteria"/>
</dbReference>
<dbReference type="PANTHER" id="PTHR21021:SF15">
    <property type="entry name" value="FREE METHIONINE-R-SULFOXIDE REDUCTASE"/>
    <property type="match status" value="1"/>
</dbReference>
<feature type="domain" description="GAF" evidence="2">
    <location>
        <begin position="32"/>
        <end position="167"/>
    </location>
</feature>
<sequence>MHTFAAIEAETPQDFYDALAKQVEHLTDGERDAVANLANVSALLHLHLTDINWVGFYLWSERDQELVLGPFQGKPACIRIPMGKGVCGTAAQLRAPVVVPDVLQFPGHIACDAASRSEVVVPMVQHGRLVGVLDVDSPTPARFRDTDAEGLGKVVAAIVAGTDFPER</sequence>
<dbReference type="SUPFAM" id="SSF55781">
    <property type="entry name" value="GAF domain-like"/>
    <property type="match status" value="1"/>
</dbReference>
<gene>
    <name evidence="3" type="ORF">SAMN05421543_101401</name>
</gene>
<dbReference type="PROSITE" id="PS01320">
    <property type="entry name" value="UPF0067"/>
    <property type="match status" value="1"/>
</dbReference>
<dbReference type="SMART" id="SM00065">
    <property type="entry name" value="GAF"/>
    <property type="match status" value="1"/>
</dbReference>